<feature type="binding site" evidence="4">
    <location>
        <position position="79"/>
    </location>
    <ligand>
        <name>S-adenosyl-L-methionine</name>
        <dbReference type="ChEBI" id="CHEBI:59789"/>
    </ligand>
</feature>
<dbReference type="NCBIfam" id="NF001244">
    <property type="entry name" value="PRK00216.1-5"/>
    <property type="match status" value="1"/>
</dbReference>
<reference evidence="5 6" key="1">
    <citation type="submission" date="2022-04" db="EMBL/GenBank/DDBJ databases">
        <title>Human microbiome associated bacterial genomes.</title>
        <authorList>
            <person name="Sandstrom S."/>
            <person name="Salamzade R."/>
            <person name="Kalan L.R."/>
        </authorList>
    </citation>
    <scope>NUCLEOTIDE SEQUENCE [LARGE SCALE GENOMIC DNA]</scope>
    <source>
        <strain evidence="6">p3-SID1799</strain>
    </source>
</reference>
<sequence>MKPDLSKQPEQVASMFDRVSPNYERMNNVMTLGSHVYWRAETRHALGAREGERILDVAAGTGTMSAQFAADGAHVTALDFSAGMLAEAKRRHGDNRRIEFVQGDATQLPFEDSTFDATTVSFGIRNVQEPITALKEMHRVTRPGGRILVCEFSRPVNALASRFYDSWNSYVIPTLARIASTDPEAYEYLDQSIDAWADQRTFASWLREAGYTEVKYRNLSFGIVALHRGRVPASK</sequence>
<evidence type="ECO:0000256" key="4">
    <source>
        <dbReference type="HAMAP-Rule" id="MF_01813"/>
    </source>
</evidence>
<accession>A0ABT2HVQ2</accession>
<dbReference type="Proteomes" id="UP001525379">
    <property type="component" value="Unassembled WGS sequence"/>
</dbReference>
<proteinExistence type="inferred from homology"/>
<gene>
    <name evidence="5" type="primary">ubiE</name>
    <name evidence="4" type="synonym">menG</name>
    <name evidence="5" type="ORF">M3D15_03430</name>
</gene>
<comment type="pathway">
    <text evidence="4">Quinol/quinone metabolism; menaquinone biosynthesis; menaquinol from 1,4-dihydroxy-2-naphthoate: step 2/2.</text>
</comment>
<dbReference type="PANTHER" id="PTHR43591">
    <property type="entry name" value="METHYLTRANSFERASE"/>
    <property type="match status" value="1"/>
</dbReference>
<protein>
    <recommendedName>
        <fullName evidence="4">Demethylmenaquinone methyltransferase</fullName>
        <ecNumber evidence="4">2.1.1.163</ecNumber>
    </recommendedName>
</protein>
<dbReference type="InterPro" id="IPR023576">
    <property type="entry name" value="UbiE/COQ5_MeTrFase_CS"/>
</dbReference>
<evidence type="ECO:0000256" key="3">
    <source>
        <dbReference type="ARBA" id="ARBA00022691"/>
    </source>
</evidence>
<dbReference type="PANTHER" id="PTHR43591:SF24">
    <property type="entry name" value="2-METHOXY-6-POLYPRENYL-1,4-BENZOQUINOL METHYLASE, MITOCHONDRIAL"/>
    <property type="match status" value="1"/>
</dbReference>
<dbReference type="GO" id="GO:0032259">
    <property type="term" value="P:methylation"/>
    <property type="evidence" value="ECO:0007669"/>
    <property type="project" value="UniProtKB-KW"/>
</dbReference>
<dbReference type="GO" id="GO:0008425">
    <property type="term" value="F:2-methoxy-6-polyprenyl-1,4-benzoquinol methyltransferase activity"/>
    <property type="evidence" value="ECO:0007669"/>
    <property type="project" value="UniProtKB-EC"/>
</dbReference>
<comment type="function">
    <text evidence="4">Methyltransferase required for the conversion of demethylmenaquinol (DMKH2) to menaquinol (MKH2).</text>
</comment>
<keyword evidence="6" id="KW-1185">Reference proteome</keyword>
<keyword evidence="2 4" id="KW-0808">Transferase</keyword>
<keyword evidence="4" id="KW-0474">Menaquinone biosynthesis</keyword>
<dbReference type="HAMAP" id="MF_01813">
    <property type="entry name" value="MenG_UbiE_methyltr"/>
    <property type="match status" value="1"/>
</dbReference>
<dbReference type="SUPFAM" id="SSF53335">
    <property type="entry name" value="S-adenosyl-L-methionine-dependent methyltransferases"/>
    <property type="match status" value="1"/>
</dbReference>
<feature type="binding site" evidence="4">
    <location>
        <begin position="104"/>
        <end position="105"/>
    </location>
    <ligand>
        <name>S-adenosyl-L-methionine</name>
        <dbReference type="ChEBI" id="CHEBI:59789"/>
    </ligand>
</feature>
<dbReference type="InterPro" id="IPR029063">
    <property type="entry name" value="SAM-dependent_MTases_sf"/>
</dbReference>
<dbReference type="NCBIfam" id="TIGR01934">
    <property type="entry name" value="MenG_MenH_UbiE"/>
    <property type="match status" value="1"/>
</dbReference>
<keyword evidence="1 4" id="KW-0489">Methyltransferase</keyword>
<evidence type="ECO:0000256" key="1">
    <source>
        <dbReference type="ARBA" id="ARBA00022603"/>
    </source>
</evidence>
<dbReference type="InterPro" id="IPR004033">
    <property type="entry name" value="UbiE/COQ5_MeTrFase"/>
</dbReference>
<dbReference type="EC" id="2.1.1.163" evidence="4"/>
<dbReference type="Pfam" id="PF01209">
    <property type="entry name" value="Ubie_methyltran"/>
    <property type="match status" value="1"/>
</dbReference>
<dbReference type="Gene3D" id="3.40.50.150">
    <property type="entry name" value="Vaccinia Virus protein VP39"/>
    <property type="match status" value="1"/>
</dbReference>
<feature type="binding site" evidence="4">
    <location>
        <position position="61"/>
    </location>
    <ligand>
        <name>S-adenosyl-L-methionine</name>
        <dbReference type="ChEBI" id="CHEBI:59789"/>
    </ligand>
</feature>
<evidence type="ECO:0000256" key="2">
    <source>
        <dbReference type="ARBA" id="ARBA00022679"/>
    </source>
</evidence>
<comment type="similarity">
    <text evidence="4">Belongs to the class I-like SAM-binding methyltransferase superfamily. MenG/UbiE family.</text>
</comment>
<evidence type="ECO:0000313" key="5">
    <source>
        <dbReference type="EMBL" id="MCT2042392.1"/>
    </source>
</evidence>
<organism evidence="5 6">
    <name type="scientific">Pseudoclavibacter albus</name>
    <dbReference type="NCBI Taxonomy" id="272241"/>
    <lineage>
        <taxon>Bacteria</taxon>
        <taxon>Bacillati</taxon>
        <taxon>Actinomycetota</taxon>
        <taxon>Actinomycetes</taxon>
        <taxon>Micrococcales</taxon>
        <taxon>Microbacteriaceae</taxon>
        <taxon>Pseudoclavibacter</taxon>
    </lineage>
</organism>
<dbReference type="PROSITE" id="PS51608">
    <property type="entry name" value="SAM_MT_UBIE"/>
    <property type="match status" value="1"/>
</dbReference>
<keyword evidence="3 4" id="KW-0949">S-adenosyl-L-methionine</keyword>
<dbReference type="EMBL" id="JALXSQ010000008">
    <property type="protein sequence ID" value="MCT2042392.1"/>
    <property type="molecule type" value="Genomic_DNA"/>
</dbReference>
<comment type="catalytic activity">
    <reaction evidence="4">
        <text>a 2-demethylmenaquinol + S-adenosyl-L-methionine = a menaquinol + S-adenosyl-L-homocysteine + H(+)</text>
        <dbReference type="Rhea" id="RHEA:42640"/>
        <dbReference type="Rhea" id="RHEA-COMP:9539"/>
        <dbReference type="Rhea" id="RHEA-COMP:9563"/>
        <dbReference type="ChEBI" id="CHEBI:15378"/>
        <dbReference type="ChEBI" id="CHEBI:18151"/>
        <dbReference type="ChEBI" id="CHEBI:55437"/>
        <dbReference type="ChEBI" id="CHEBI:57856"/>
        <dbReference type="ChEBI" id="CHEBI:59789"/>
        <dbReference type="EC" id="2.1.1.163"/>
    </reaction>
</comment>
<feature type="binding site" evidence="4">
    <location>
        <position position="121"/>
    </location>
    <ligand>
        <name>S-adenosyl-L-methionine</name>
        <dbReference type="ChEBI" id="CHEBI:59789"/>
    </ligand>
</feature>
<name>A0ABT2HVQ2_9MICO</name>
<dbReference type="RefSeq" id="WP_260103923.1">
    <property type="nucleotide sequence ID" value="NZ_JALXSQ010000008.1"/>
</dbReference>
<dbReference type="CDD" id="cd02440">
    <property type="entry name" value="AdoMet_MTases"/>
    <property type="match status" value="1"/>
</dbReference>
<dbReference type="PROSITE" id="PS01184">
    <property type="entry name" value="UBIE_2"/>
    <property type="match status" value="1"/>
</dbReference>
<comment type="caution">
    <text evidence="5">The sequence shown here is derived from an EMBL/GenBank/DDBJ whole genome shotgun (WGS) entry which is preliminary data.</text>
</comment>
<evidence type="ECO:0000313" key="6">
    <source>
        <dbReference type="Proteomes" id="UP001525379"/>
    </source>
</evidence>
<dbReference type="GO" id="GO:0043770">
    <property type="term" value="F:demethylmenaquinone methyltransferase activity"/>
    <property type="evidence" value="ECO:0007669"/>
    <property type="project" value="UniProtKB-EC"/>
</dbReference>